<feature type="region of interest" description="Disordered" evidence="6">
    <location>
        <begin position="1"/>
        <end position="64"/>
    </location>
</feature>
<feature type="compositionally biased region" description="Polar residues" evidence="6">
    <location>
        <begin position="178"/>
        <end position="191"/>
    </location>
</feature>
<dbReference type="Proteomes" id="UP000813461">
    <property type="component" value="Unassembled WGS sequence"/>
</dbReference>
<evidence type="ECO:0000313" key="7">
    <source>
        <dbReference type="EMBL" id="KAH7071666.1"/>
    </source>
</evidence>
<comment type="caution">
    <text evidence="7">The sequence shown here is derived from an EMBL/GenBank/DDBJ whole genome shotgun (WGS) entry which is preliminary data.</text>
</comment>
<evidence type="ECO:0000256" key="2">
    <source>
        <dbReference type="ARBA" id="ARBA00004496"/>
    </source>
</evidence>
<gene>
    <name evidence="7" type="ORF">FB567DRAFT_538593</name>
</gene>
<dbReference type="AlphaFoldDB" id="A0A8K0QUR5"/>
<dbReference type="PANTHER" id="PTHR28081">
    <property type="entry name" value="DAMAGE-REGULATED IMPORT FACILITATOR 1-RELATED"/>
    <property type="match status" value="1"/>
</dbReference>
<feature type="region of interest" description="Disordered" evidence="6">
    <location>
        <begin position="178"/>
        <end position="201"/>
    </location>
</feature>
<evidence type="ECO:0000256" key="3">
    <source>
        <dbReference type="ARBA" id="ARBA00005459"/>
    </source>
</evidence>
<evidence type="ECO:0000313" key="8">
    <source>
        <dbReference type="Proteomes" id="UP000813461"/>
    </source>
</evidence>
<dbReference type="EMBL" id="JAGMVJ010000024">
    <property type="protein sequence ID" value="KAH7071666.1"/>
    <property type="molecule type" value="Genomic_DNA"/>
</dbReference>
<dbReference type="Pfam" id="PF08591">
    <property type="entry name" value="RNR_inhib"/>
    <property type="match status" value="1"/>
</dbReference>
<keyword evidence="8" id="KW-1185">Reference proteome</keyword>
<comment type="similarity">
    <text evidence="3">Belongs to the DIF1/spd1 family.</text>
</comment>
<protein>
    <submittedName>
        <fullName evidence="7">Ribonucleotide reductase inhibitor-domain-containing protein</fullName>
    </submittedName>
</protein>
<dbReference type="GO" id="GO:1990846">
    <property type="term" value="F:ribonucleoside-diphosphate reductase inhibitor activity"/>
    <property type="evidence" value="ECO:0007669"/>
    <property type="project" value="TreeGrafter"/>
</dbReference>
<comment type="subcellular location">
    <subcellularLocation>
        <location evidence="2">Cytoplasm</location>
    </subcellularLocation>
    <subcellularLocation>
        <location evidence="1">Nucleus</location>
    </subcellularLocation>
</comment>
<dbReference type="InterPro" id="IPR013900">
    <property type="entry name" value="RNR_inhibitor"/>
</dbReference>
<dbReference type="PANTHER" id="PTHR28081:SF1">
    <property type="entry name" value="DAMAGE-REGULATED IMPORT FACILITATOR 1"/>
    <property type="match status" value="1"/>
</dbReference>
<dbReference type="GO" id="GO:0005634">
    <property type="term" value="C:nucleus"/>
    <property type="evidence" value="ECO:0007669"/>
    <property type="project" value="UniProtKB-SubCell"/>
</dbReference>
<keyword evidence="5" id="KW-0539">Nucleus</keyword>
<evidence type="ECO:0000256" key="1">
    <source>
        <dbReference type="ARBA" id="ARBA00004123"/>
    </source>
</evidence>
<name>A0A8K0QUR5_9PLEO</name>
<dbReference type="GO" id="GO:0005737">
    <property type="term" value="C:cytoplasm"/>
    <property type="evidence" value="ECO:0007669"/>
    <property type="project" value="UniProtKB-SubCell"/>
</dbReference>
<dbReference type="OrthoDB" id="4072855at2759"/>
<reference evidence="7" key="1">
    <citation type="journal article" date="2021" name="Nat. Commun.">
        <title>Genetic determinants of endophytism in the Arabidopsis root mycobiome.</title>
        <authorList>
            <person name="Mesny F."/>
            <person name="Miyauchi S."/>
            <person name="Thiergart T."/>
            <person name="Pickel B."/>
            <person name="Atanasova L."/>
            <person name="Karlsson M."/>
            <person name="Huettel B."/>
            <person name="Barry K.W."/>
            <person name="Haridas S."/>
            <person name="Chen C."/>
            <person name="Bauer D."/>
            <person name="Andreopoulos W."/>
            <person name="Pangilinan J."/>
            <person name="LaButti K."/>
            <person name="Riley R."/>
            <person name="Lipzen A."/>
            <person name="Clum A."/>
            <person name="Drula E."/>
            <person name="Henrissat B."/>
            <person name="Kohler A."/>
            <person name="Grigoriev I.V."/>
            <person name="Martin F.M."/>
            <person name="Hacquard S."/>
        </authorList>
    </citation>
    <scope>NUCLEOTIDE SEQUENCE</scope>
    <source>
        <strain evidence="7">MPI-SDFR-AT-0120</strain>
    </source>
</reference>
<proteinExistence type="inferred from homology"/>
<organism evidence="7 8">
    <name type="scientific">Paraphoma chrysanthemicola</name>
    <dbReference type="NCBI Taxonomy" id="798071"/>
    <lineage>
        <taxon>Eukaryota</taxon>
        <taxon>Fungi</taxon>
        <taxon>Dikarya</taxon>
        <taxon>Ascomycota</taxon>
        <taxon>Pezizomycotina</taxon>
        <taxon>Dothideomycetes</taxon>
        <taxon>Pleosporomycetidae</taxon>
        <taxon>Pleosporales</taxon>
        <taxon>Pleosporineae</taxon>
        <taxon>Phaeosphaeriaceae</taxon>
        <taxon>Paraphoma</taxon>
    </lineage>
</organism>
<evidence type="ECO:0000256" key="4">
    <source>
        <dbReference type="ARBA" id="ARBA00022490"/>
    </source>
</evidence>
<evidence type="ECO:0000256" key="6">
    <source>
        <dbReference type="SAM" id="MobiDB-lite"/>
    </source>
</evidence>
<dbReference type="GO" id="GO:0008104">
    <property type="term" value="P:intracellular protein localization"/>
    <property type="evidence" value="ECO:0007669"/>
    <property type="project" value="TreeGrafter"/>
</dbReference>
<keyword evidence="4" id="KW-0963">Cytoplasm</keyword>
<sequence length="303" mass="33301">MHTTERHRNKRPFQPSITTFFARDAQDSDDDDDRWGINPNSRPRPLPGSKSSQQQRESLAPQVPGQVQADLLQVGMRVRKSVPEGYKTHPKMSTLPTIQTTLAKPTTTISAVGLDVKPPRDPVPDAVLHQRELLPFCGLHKIGGYAEQPTTNIHLYAGGDTRPTNPFPLLAEAFTQPFSSQGSTDSGYGSESQRKRSWQDEDEARLDISGSNFFFAIPMKGNIELDDIPVSPLSESPQKGINMLPSVRQFAQPKSRKARLGMSMDEDIDMEIENVDARVAVGSASDFEEADFLAAGEVAMGGV</sequence>
<evidence type="ECO:0000256" key="5">
    <source>
        <dbReference type="ARBA" id="ARBA00023242"/>
    </source>
</evidence>
<accession>A0A8K0QUR5</accession>